<dbReference type="InterPro" id="IPR013424">
    <property type="entry name" value="Ice-binding_C"/>
</dbReference>
<dbReference type="Proteomes" id="UP000886812">
    <property type="component" value="Unassembled WGS sequence"/>
</dbReference>
<evidence type="ECO:0000259" key="2">
    <source>
        <dbReference type="Pfam" id="PF07589"/>
    </source>
</evidence>
<name>A0A9D1NK45_9BACT</name>
<reference evidence="3" key="2">
    <citation type="journal article" date="2021" name="PeerJ">
        <title>Extensive microbial diversity within the chicken gut microbiome revealed by metagenomics and culture.</title>
        <authorList>
            <person name="Gilroy R."/>
            <person name="Ravi A."/>
            <person name="Getino M."/>
            <person name="Pursley I."/>
            <person name="Horton D.L."/>
            <person name="Alikhan N.F."/>
            <person name="Baker D."/>
            <person name="Gharbi K."/>
            <person name="Hall N."/>
            <person name="Watson M."/>
            <person name="Adriaenssens E.M."/>
            <person name="Foster-Nyarko E."/>
            <person name="Jarju S."/>
            <person name="Secka A."/>
            <person name="Antonio M."/>
            <person name="Oren A."/>
            <person name="Chaudhuri R.R."/>
            <person name="La Ragione R."/>
            <person name="Hildebrand F."/>
            <person name="Pallen M.J."/>
        </authorList>
    </citation>
    <scope>NUCLEOTIDE SEQUENCE</scope>
    <source>
        <strain evidence="3">10669</strain>
    </source>
</reference>
<keyword evidence="1" id="KW-0732">Signal</keyword>
<dbReference type="AlphaFoldDB" id="A0A9D1NK45"/>
<feature type="domain" description="Ice-binding protein C-terminal" evidence="2">
    <location>
        <begin position="202"/>
        <end position="226"/>
    </location>
</feature>
<dbReference type="Pfam" id="PF07589">
    <property type="entry name" value="PEP-CTERM"/>
    <property type="match status" value="1"/>
</dbReference>
<comment type="caution">
    <text evidence="3">The sequence shown here is derived from an EMBL/GenBank/DDBJ whole genome shotgun (WGS) entry which is preliminary data.</text>
</comment>
<dbReference type="NCBIfam" id="TIGR02595">
    <property type="entry name" value="PEP_CTERM"/>
    <property type="match status" value="1"/>
</dbReference>
<evidence type="ECO:0000313" key="3">
    <source>
        <dbReference type="EMBL" id="HIV04682.1"/>
    </source>
</evidence>
<accession>A0A9D1NK45</accession>
<protein>
    <submittedName>
        <fullName evidence="3">PEP-CTERM sorting domain-containing protein</fullName>
    </submittedName>
</protein>
<evidence type="ECO:0000256" key="1">
    <source>
        <dbReference type="SAM" id="SignalP"/>
    </source>
</evidence>
<sequence length="228" mass="24212">MKKCLTLAVLLSAGTVLTNAAVYTTSLTTGTADKANGCYGFTVALDDTFMNTVDEASSSVTLPETVSLDSVSVWNRDDNTGMYTGDVKLAVYAYIDDGMTGTFVGLSDNTVSIASVNQELEFTFKNVSISSTAQYQMLFVSSSATADSVDTFDEYKTEAVGISLSLLDQGGLPKGDGTYNNETLNKWLGQHMPKLSIETSSSIPEPSAFGLLAGLGALALVASRRRRR</sequence>
<organism evidence="3 4">
    <name type="scientific">Candidatus Spyradosoma merdigallinarum</name>
    <dbReference type="NCBI Taxonomy" id="2840950"/>
    <lineage>
        <taxon>Bacteria</taxon>
        <taxon>Pseudomonadati</taxon>
        <taxon>Verrucomicrobiota</taxon>
        <taxon>Opitutia</taxon>
        <taxon>Opitutia incertae sedis</taxon>
        <taxon>Candidatus Spyradosoma</taxon>
    </lineage>
</organism>
<gene>
    <name evidence="3" type="ORF">IAC75_06005</name>
</gene>
<reference evidence="3" key="1">
    <citation type="submission" date="2020-10" db="EMBL/GenBank/DDBJ databases">
        <authorList>
            <person name="Gilroy R."/>
        </authorList>
    </citation>
    <scope>NUCLEOTIDE SEQUENCE</scope>
    <source>
        <strain evidence="3">10669</strain>
    </source>
</reference>
<dbReference type="EMBL" id="DVOG01000155">
    <property type="protein sequence ID" value="HIV04682.1"/>
    <property type="molecule type" value="Genomic_DNA"/>
</dbReference>
<evidence type="ECO:0000313" key="4">
    <source>
        <dbReference type="Proteomes" id="UP000886812"/>
    </source>
</evidence>
<feature type="signal peptide" evidence="1">
    <location>
        <begin position="1"/>
        <end position="20"/>
    </location>
</feature>
<feature type="chain" id="PRO_5038876076" evidence="1">
    <location>
        <begin position="21"/>
        <end position="228"/>
    </location>
</feature>
<proteinExistence type="predicted"/>